<name>A0AAD7D0A3_MYCRO</name>
<sequence length="215" mass="23688">MHGVTGKVGVASAAEGGWRQETAVREVGARGPTRLGGRRRTFGTYLSTSFLSGMTSRKYPDISKIYPKYMPGMCIHIHDFSWGKGNRNKVGIGETTTSSDNRTDLRAEKRTRPEWMQGRMILYLKEPTSGCKECENGVKLPATNIATKLSQNLNLVSGSGLNGLRAGFNSRLLLPVLTPWSIQHWIFPDPQAFTFQLSPMGPVGLSPNLILLDYS</sequence>
<proteinExistence type="predicted"/>
<accession>A0AAD7D0A3</accession>
<evidence type="ECO:0000313" key="1">
    <source>
        <dbReference type="EMBL" id="KAJ7672021.1"/>
    </source>
</evidence>
<gene>
    <name evidence="1" type="ORF">B0H17DRAFT_1244030</name>
</gene>
<dbReference type="EMBL" id="JARKIE010000169">
    <property type="protein sequence ID" value="KAJ7672021.1"/>
    <property type="molecule type" value="Genomic_DNA"/>
</dbReference>
<evidence type="ECO:0000313" key="2">
    <source>
        <dbReference type="Proteomes" id="UP001221757"/>
    </source>
</evidence>
<protein>
    <submittedName>
        <fullName evidence="1">Uncharacterized protein</fullName>
    </submittedName>
</protein>
<comment type="caution">
    <text evidence="1">The sequence shown here is derived from an EMBL/GenBank/DDBJ whole genome shotgun (WGS) entry which is preliminary data.</text>
</comment>
<dbReference type="Proteomes" id="UP001221757">
    <property type="component" value="Unassembled WGS sequence"/>
</dbReference>
<organism evidence="1 2">
    <name type="scientific">Mycena rosella</name>
    <name type="common">Pink bonnet</name>
    <name type="synonym">Agaricus rosellus</name>
    <dbReference type="NCBI Taxonomy" id="1033263"/>
    <lineage>
        <taxon>Eukaryota</taxon>
        <taxon>Fungi</taxon>
        <taxon>Dikarya</taxon>
        <taxon>Basidiomycota</taxon>
        <taxon>Agaricomycotina</taxon>
        <taxon>Agaricomycetes</taxon>
        <taxon>Agaricomycetidae</taxon>
        <taxon>Agaricales</taxon>
        <taxon>Marasmiineae</taxon>
        <taxon>Mycenaceae</taxon>
        <taxon>Mycena</taxon>
    </lineage>
</organism>
<keyword evidence="2" id="KW-1185">Reference proteome</keyword>
<reference evidence="1" key="1">
    <citation type="submission" date="2023-03" db="EMBL/GenBank/DDBJ databases">
        <title>Massive genome expansion in bonnet fungi (Mycena s.s.) driven by repeated elements and novel gene families across ecological guilds.</title>
        <authorList>
            <consortium name="Lawrence Berkeley National Laboratory"/>
            <person name="Harder C.B."/>
            <person name="Miyauchi S."/>
            <person name="Viragh M."/>
            <person name="Kuo A."/>
            <person name="Thoen E."/>
            <person name="Andreopoulos B."/>
            <person name="Lu D."/>
            <person name="Skrede I."/>
            <person name="Drula E."/>
            <person name="Henrissat B."/>
            <person name="Morin E."/>
            <person name="Kohler A."/>
            <person name="Barry K."/>
            <person name="LaButti K."/>
            <person name="Morin E."/>
            <person name="Salamov A."/>
            <person name="Lipzen A."/>
            <person name="Mereny Z."/>
            <person name="Hegedus B."/>
            <person name="Baldrian P."/>
            <person name="Stursova M."/>
            <person name="Weitz H."/>
            <person name="Taylor A."/>
            <person name="Grigoriev I.V."/>
            <person name="Nagy L.G."/>
            <person name="Martin F."/>
            <person name="Kauserud H."/>
        </authorList>
    </citation>
    <scope>NUCLEOTIDE SEQUENCE</scope>
    <source>
        <strain evidence="1">CBHHK067</strain>
    </source>
</reference>
<dbReference type="AlphaFoldDB" id="A0AAD7D0A3"/>